<dbReference type="GO" id="GO:0006974">
    <property type="term" value="P:DNA damage response"/>
    <property type="evidence" value="ECO:0007669"/>
    <property type="project" value="UniProtKB-KW"/>
</dbReference>
<dbReference type="GO" id="GO:0005634">
    <property type="term" value="C:nucleus"/>
    <property type="evidence" value="ECO:0007669"/>
    <property type="project" value="UniProtKB-SubCell"/>
</dbReference>
<keyword evidence="8" id="KW-1185">Reference proteome</keyword>
<dbReference type="PANTHER" id="PTHR11842">
    <property type="entry name" value="MITOTIC SPINDLE ASSEMBLY CHECKPOINT PROTEIN MAD2"/>
    <property type="match status" value="1"/>
</dbReference>
<dbReference type="SUPFAM" id="SSF56019">
    <property type="entry name" value="The spindle assembly checkpoint protein mad2"/>
    <property type="match status" value="1"/>
</dbReference>
<comment type="caution">
    <text evidence="7">The sequence shown here is derived from an EMBL/GenBank/DDBJ whole genome shotgun (WGS) entry which is preliminary data.</text>
</comment>
<dbReference type="InterPro" id="IPR036570">
    <property type="entry name" value="HORMA_dom_sf"/>
</dbReference>
<dbReference type="Gene3D" id="3.30.900.10">
    <property type="entry name" value="HORMA domain"/>
    <property type="match status" value="1"/>
</dbReference>
<gene>
    <name evidence="7" type="ORF">OFUS_LOCUS418</name>
</gene>
<dbReference type="EMBL" id="CAIIXF020000001">
    <property type="protein sequence ID" value="CAH1772698.1"/>
    <property type="molecule type" value="Genomic_DNA"/>
</dbReference>
<dbReference type="OrthoDB" id="21254at2759"/>
<dbReference type="Pfam" id="PF02301">
    <property type="entry name" value="HORMA"/>
    <property type="match status" value="1"/>
</dbReference>
<dbReference type="InterPro" id="IPR045091">
    <property type="entry name" value="Mad2-like"/>
</dbReference>
<dbReference type="Proteomes" id="UP000749559">
    <property type="component" value="Unassembled WGS sequence"/>
</dbReference>
<dbReference type="PANTHER" id="PTHR11842:SF10">
    <property type="entry name" value="MITOTIC SPINDLE ASSEMBLY CHECKPOINT PROTEIN MAD2B"/>
    <property type="match status" value="1"/>
</dbReference>
<evidence type="ECO:0000256" key="5">
    <source>
        <dbReference type="ARBA" id="ARBA00044264"/>
    </source>
</evidence>
<keyword evidence="2" id="KW-0227">DNA damage</keyword>
<dbReference type="AlphaFoldDB" id="A0A8J1UTT6"/>
<reference evidence="7" key="1">
    <citation type="submission" date="2022-03" db="EMBL/GenBank/DDBJ databases">
        <authorList>
            <person name="Martin C."/>
        </authorList>
    </citation>
    <scope>NUCLEOTIDE SEQUENCE</scope>
</reference>
<proteinExistence type="predicted"/>
<name>A0A8J1UTT6_OWEFU</name>
<evidence type="ECO:0000256" key="3">
    <source>
        <dbReference type="ARBA" id="ARBA00023242"/>
    </source>
</evidence>
<dbReference type="InterPro" id="IPR003511">
    <property type="entry name" value="HORMA_dom"/>
</dbReference>
<evidence type="ECO:0000313" key="8">
    <source>
        <dbReference type="Proteomes" id="UP000749559"/>
    </source>
</evidence>
<dbReference type="GO" id="GO:0016035">
    <property type="term" value="C:zeta DNA polymerase complex"/>
    <property type="evidence" value="ECO:0007669"/>
    <property type="project" value="TreeGrafter"/>
</dbReference>
<organism evidence="7 8">
    <name type="scientific">Owenia fusiformis</name>
    <name type="common">Polychaete worm</name>
    <dbReference type="NCBI Taxonomy" id="6347"/>
    <lineage>
        <taxon>Eukaryota</taxon>
        <taxon>Metazoa</taxon>
        <taxon>Spiralia</taxon>
        <taxon>Lophotrochozoa</taxon>
        <taxon>Annelida</taxon>
        <taxon>Polychaeta</taxon>
        <taxon>Sedentaria</taxon>
        <taxon>Canalipalpata</taxon>
        <taxon>Sabellida</taxon>
        <taxon>Oweniida</taxon>
        <taxon>Oweniidae</taxon>
        <taxon>Owenia</taxon>
    </lineage>
</organism>
<evidence type="ECO:0000256" key="2">
    <source>
        <dbReference type="ARBA" id="ARBA00022763"/>
    </source>
</evidence>
<feature type="domain" description="HORMA" evidence="6">
    <location>
        <begin position="14"/>
        <end position="204"/>
    </location>
</feature>
<evidence type="ECO:0000256" key="1">
    <source>
        <dbReference type="ARBA" id="ARBA00004123"/>
    </source>
</evidence>
<dbReference type="PROSITE" id="PS50815">
    <property type="entry name" value="HORMA"/>
    <property type="match status" value="1"/>
</dbReference>
<evidence type="ECO:0000313" key="7">
    <source>
        <dbReference type="EMBL" id="CAH1772698.1"/>
    </source>
</evidence>
<evidence type="ECO:0000256" key="4">
    <source>
        <dbReference type="ARBA" id="ARBA00044131"/>
    </source>
</evidence>
<dbReference type="FunFam" id="3.30.900.10:FF:000003">
    <property type="entry name" value="Mitotic spindle assembly checkpoint protein MAD2B"/>
    <property type="match status" value="1"/>
</dbReference>
<comment type="subcellular location">
    <subcellularLocation>
        <location evidence="1">Nucleus</location>
    </subcellularLocation>
</comment>
<keyword evidence="3" id="KW-0539">Nucleus</keyword>
<accession>A0A8J1UTT6</accession>
<protein>
    <recommendedName>
        <fullName evidence="4">Mitotic spindle assembly checkpoint protein MAD2B</fullName>
    </recommendedName>
    <alternativeName>
        <fullName evidence="5">Mitotic arrest deficient 2-like protein 2</fullName>
    </alternativeName>
</protein>
<sequence>MNTGRNSTNLDVTQVTSDILSEFLEVAFHSILYTRELYPAGIFERRKKYNVPIQMSTHPDVNQYIIATIQSLKPLLDKHTADRVCMTILDGSSRPTEKFVFEIASATACDFSEDMYLVRLEDALRAFLLKLNICDAILTTNPQECSWCIQVHTTEIAYADMKQTPKAQEFTWVEAEREQTYMGESSMLPLKSVDNAVVKMQLYVEENTSRKKT</sequence>
<evidence type="ECO:0000259" key="6">
    <source>
        <dbReference type="PROSITE" id="PS50815"/>
    </source>
</evidence>